<feature type="transmembrane region" description="Helical" evidence="14">
    <location>
        <begin position="274"/>
        <end position="298"/>
    </location>
</feature>
<dbReference type="PROSITE" id="PS51473">
    <property type="entry name" value="GNK2"/>
    <property type="match status" value="2"/>
</dbReference>
<dbReference type="PROSITE" id="PS50011">
    <property type="entry name" value="PROTEIN_KINASE_DOM"/>
    <property type="match status" value="1"/>
</dbReference>
<dbReference type="PROSITE" id="PS00108">
    <property type="entry name" value="PROTEIN_KINASE_ST"/>
    <property type="match status" value="1"/>
</dbReference>
<dbReference type="CDD" id="cd14066">
    <property type="entry name" value="STKc_IRAK"/>
    <property type="match status" value="1"/>
</dbReference>
<feature type="domain" description="Protein kinase" evidence="16">
    <location>
        <begin position="352"/>
        <end position="630"/>
    </location>
</feature>
<keyword evidence="10 14" id="KW-1133">Transmembrane helix</keyword>
<keyword evidence="18" id="KW-1185">Reference proteome</keyword>
<keyword evidence="4 14" id="KW-0812">Transmembrane</keyword>
<dbReference type="RefSeq" id="XP_048132924.1">
    <property type="nucleotide sequence ID" value="XM_048276967.1"/>
</dbReference>
<keyword evidence="12" id="KW-0675">Receptor</keyword>
<evidence type="ECO:0000256" key="8">
    <source>
        <dbReference type="ARBA" id="ARBA00022777"/>
    </source>
</evidence>
<evidence type="ECO:0000256" key="1">
    <source>
        <dbReference type="ARBA" id="ARBA00004167"/>
    </source>
</evidence>
<organism evidence="18 19">
    <name type="scientific">Rhodamnia argentea</name>
    <dbReference type="NCBI Taxonomy" id="178133"/>
    <lineage>
        <taxon>Eukaryota</taxon>
        <taxon>Viridiplantae</taxon>
        <taxon>Streptophyta</taxon>
        <taxon>Embryophyta</taxon>
        <taxon>Tracheophyta</taxon>
        <taxon>Spermatophyta</taxon>
        <taxon>Magnoliopsida</taxon>
        <taxon>eudicotyledons</taxon>
        <taxon>Gunneridae</taxon>
        <taxon>Pentapetalae</taxon>
        <taxon>rosids</taxon>
        <taxon>malvids</taxon>
        <taxon>Myrtales</taxon>
        <taxon>Myrtaceae</taxon>
        <taxon>Myrtoideae</taxon>
        <taxon>Myrteae</taxon>
        <taxon>Australasian group</taxon>
        <taxon>Rhodamnia</taxon>
    </lineage>
</organism>
<gene>
    <name evidence="19" type="primary">LOC115757324</name>
</gene>
<evidence type="ECO:0000256" key="5">
    <source>
        <dbReference type="ARBA" id="ARBA00022729"/>
    </source>
</evidence>
<dbReference type="InterPro" id="IPR001245">
    <property type="entry name" value="Ser-Thr/Tyr_kinase_cat_dom"/>
</dbReference>
<keyword evidence="2" id="KW-0723">Serine/threonine-protein kinase</keyword>
<evidence type="ECO:0000259" key="17">
    <source>
        <dbReference type="PROSITE" id="PS51473"/>
    </source>
</evidence>
<evidence type="ECO:0000256" key="6">
    <source>
        <dbReference type="ARBA" id="ARBA00022737"/>
    </source>
</evidence>
<dbReference type="InterPro" id="IPR000719">
    <property type="entry name" value="Prot_kinase_dom"/>
</dbReference>
<feature type="domain" description="Gnk2-homologous" evidence="17">
    <location>
        <begin position="144"/>
        <end position="251"/>
    </location>
</feature>
<protein>
    <submittedName>
        <fullName evidence="19">Cysteine-rich receptor-like protein kinase 15</fullName>
    </submittedName>
</protein>
<keyword evidence="8" id="KW-0418">Kinase</keyword>
<dbReference type="SUPFAM" id="SSF56112">
    <property type="entry name" value="Protein kinase-like (PK-like)"/>
    <property type="match status" value="1"/>
</dbReference>
<keyword evidence="7" id="KW-0547">Nucleotide-binding</keyword>
<evidence type="ECO:0000256" key="15">
    <source>
        <dbReference type="SAM" id="SignalP"/>
    </source>
</evidence>
<keyword evidence="11 14" id="KW-0472">Membrane</keyword>
<dbReference type="SMART" id="SM00220">
    <property type="entry name" value="S_TKc"/>
    <property type="match status" value="1"/>
</dbReference>
<feature type="domain" description="Gnk2-homologous" evidence="17">
    <location>
        <begin position="35"/>
        <end position="136"/>
    </location>
</feature>
<keyword evidence="9" id="KW-0067">ATP-binding</keyword>
<keyword evidence="6" id="KW-0677">Repeat</keyword>
<dbReference type="InterPro" id="IPR002902">
    <property type="entry name" value="GNK2"/>
</dbReference>
<dbReference type="InterPro" id="IPR021820">
    <property type="entry name" value="S-locus_recpt_kinase_C"/>
</dbReference>
<evidence type="ECO:0000313" key="19">
    <source>
        <dbReference type="RefSeq" id="XP_048132924.1"/>
    </source>
</evidence>
<evidence type="ECO:0000256" key="4">
    <source>
        <dbReference type="ARBA" id="ARBA00022692"/>
    </source>
</evidence>
<dbReference type="Pfam" id="PF11883">
    <property type="entry name" value="DUF3403"/>
    <property type="match status" value="1"/>
</dbReference>
<evidence type="ECO:0000256" key="3">
    <source>
        <dbReference type="ARBA" id="ARBA00022679"/>
    </source>
</evidence>
<dbReference type="Proteomes" id="UP000827889">
    <property type="component" value="Chromosome 3"/>
</dbReference>
<dbReference type="PANTHER" id="PTHR27002">
    <property type="entry name" value="RECEPTOR-LIKE SERINE/THREONINE-PROTEIN KINASE SD1-8"/>
    <property type="match status" value="1"/>
</dbReference>
<dbReference type="PANTHER" id="PTHR27002:SF123">
    <property type="entry name" value="CYSTEINE-RICH RECEPTOR-LIKE PROTEIN KINASE 45"/>
    <property type="match status" value="1"/>
</dbReference>
<reference evidence="19" key="1">
    <citation type="submission" date="2025-08" db="UniProtKB">
        <authorList>
            <consortium name="RefSeq"/>
        </authorList>
    </citation>
    <scope>IDENTIFICATION</scope>
    <source>
        <tissue evidence="19">Leaf</tissue>
    </source>
</reference>
<evidence type="ECO:0000256" key="7">
    <source>
        <dbReference type="ARBA" id="ARBA00022741"/>
    </source>
</evidence>
<evidence type="ECO:0000256" key="13">
    <source>
        <dbReference type="ARBA" id="ARBA00023180"/>
    </source>
</evidence>
<dbReference type="InterPro" id="IPR038408">
    <property type="entry name" value="GNK2_sf"/>
</dbReference>
<sequence length="668" mass="74182">MCQKWKMGRGPHLYLRLSVILLSMLGLHISVEADYLELSCQSELGNYSSNGPFKTNLKLLLDLLSHGTAKTGFYNNTVGEGRDRIYGQALCRGDASSAACESCVGNASQEIMKLCIAEDALIWYELCQVRYSFQNFSLNWDYTGKYPHSNHQEKLASDPASLYTYLMYLMKNITNEAAYGNSTQMFVTGQIKYSVSQTIYGLVQCTRDMSDTNCNNCLNSALGDLKACCHKLEGGTVVSRTCNVRYELYRFFNGSTTSMLSYLASGGDKWKKGMIGLVVGIVGLLLAVLAGSCTFYFNRKKAKQDLERSPRALVLDLINPVRVEITEDGNLVSSEELPFMDLATLKAATDDFSSSNKLAQGGFGIVYKGVLSDGKEVAVKRLSRKSWQGLEEFKNEVILIAKLQHRNLVRLLGCGIEGDEKLLVYEFMPNKSLDTYIFDSEKRAQLDWCTCISIIDGIARGLVYLHEDSRLRISHRDLKPSNVLLDHEMVAKISDFGMARIFCENQSSANTRRVVGTYGYMAPEYAMGGLFSVKSDVFSFGVILLEIISGKRNSRFYLTGHAQTLLAYAWKLWTEGRELELVDPSLAESGSTAEIFRCIHISLLCVQEDPGDRPTMSEVVTLLGGQTGTLPEPNKLAFSVSRVVQEVDQSSATNLSVNQMTVSSISPR</sequence>
<dbReference type="Pfam" id="PF07714">
    <property type="entry name" value="PK_Tyr_Ser-Thr"/>
    <property type="match status" value="1"/>
</dbReference>
<dbReference type="Gene3D" id="1.10.510.10">
    <property type="entry name" value="Transferase(Phosphotransferase) domain 1"/>
    <property type="match status" value="1"/>
</dbReference>
<dbReference type="Gene3D" id="3.30.200.20">
    <property type="entry name" value="Phosphorylase Kinase, domain 1"/>
    <property type="match status" value="1"/>
</dbReference>
<evidence type="ECO:0000256" key="10">
    <source>
        <dbReference type="ARBA" id="ARBA00022989"/>
    </source>
</evidence>
<keyword evidence="3" id="KW-0808">Transferase</keyword>
<dbReference type="CDD" id="cd23509">
    <property type="entry name" value="Gnk2-like"/>
    <property type="match status" value="2"/>
</dbReference>
<dbReference type="InterPro" id="IPR008271">
    <property type="entry name" value="Ser/Thr_kinase_AS"/>
</dbReference>
<dbReference type="GeneID" id="115757324"/>
<evidence type="ECO:0000259" key="16">
    <source>
        <dbReference type="PROSITE" id="PS50011"/>
    </source>
</evidence>
<keyword evidence="13" id="KW-0325">Glycoprotein</keyword>
<dbReference type="InterPro" id="IPR011009">
    <property type="entry name" value="Kinase-like_dom_sf"/>
</dbReference>
<evidence type="ECO:0000256" key="14">
    <source>
        <dbReference type="SAM" id="Phobius"/>
    </source>
</evidence>
<feature type="signal peptide" evidence="15">
    <location>
        <begin position="1"/>
        <end position="33"/>
    </location>
</feature>
<keyword evidence="5 15" id="KW-0732">Signal</keyword>
<feature type="chain" id="PRO_5046843505" evidence="15">
    <location>
        <begin position="34"/>
        <end position="668"/>
    </location>
</feature>
<evidence type="ECO:0000256" key="9">
    <source>
        <dbReference type="ARBA" id="ARBA00022840"/>
    </source>
</evidence>
<accession>A0ABM3H8K3</accession>
<evidence type="ECO:0000256" key="11">
    <source>
        <dbReference type="ARBA" id="ARBA00023136"/>
    </source>
</evidence>
<evidence type="ECO:0000313" key="18">
    <source>
        <dbReference type="Proteomes" id="UP000827889"/>
    </source>
</evidence>
<proteinExistence type="predicted"/>
<comment type="subcellular location">
    <subcellularLocation>
        <location evidence="1">Membrane</location>
        <topology evidence="1">Single-pass membrane protein</topology>
    </subcellularLocation>
</comment>
<dbReference type="Gene3D" id="3.30.430.20">
    <property type="entry name" value="Gnk2 domain, C-X8-C-X2-C motif"/>
    <property type="match status" value="2"/>
</dbReference>
<evidence type="ECO:0000256" key="2">
    <source>
        <dbReference type="ARBA" id="ARBA00022527"/>
    </source>
</evidence>
<name>A0ABM3H8K3_9MYRT</name>
<evidence type="ECO:0000256" key="12">
    <source>
        <dbReference type="ARBA" id="ARBA00023170"/>
    </source>
</evidence>
<dbReference type="Pfam" id="PF01657">
    <property type="entry name" value="Stress-antifung"/>
    <property type="match status" value="2"/>
</dbReference>